<sequence length="328" mass="37032">MDNNAEKSRVDFSTKAIVVSMRNEDDMEGIVQEEDVPSIHKLQLSTSDGGRVKRTIICNSMVAYEMQTRPSRSHGQVYQICARTIEGKTVFPINDFSASIQVIATHMSQNIEIYGGNEVERFSKRGFWSPRIKMLFTRALHEYARASERPDADPSMLVDEIFVTAQISVRPFSMSLTLCAFPFSSMGTCQVRVCKGTRPESFLHDFQLAADTRGLTRLITPPISDVILLDPENKRLSQGLLSNFFATWYAPRPGPTQQGHSYSNYMLISAPLETIQRNEMLDYIWEICKQAGIQVSFAGPRLKDALNGVWSGAFIVSQAHLWNWAYAR</sequence>
<evidence type="ECO:0000313" key="1">
    <source>
        <dbReference type="EMBL" id="KAJ2849809.1"/>
    </source>
</evidence>
<dbReference type="EMBL" id="JANBUW010000057">
    <property type="protein sequence ID" value="KAJ2849809.1"/>
    <property type="molecule type" value="Genomic_DNA"/>
</dbReference>
<keyword evidence="2" id="KW-1185">Reference proteome</keyword>
<reference evidence="1" key="1">
    <citation type="submission" date="2022-07" db="EMBL/GenBank/DDBJ databases">
        <title>Phylogenomic reconstructions and comparative analyses of Kickxellomycotina fungi.</title>
        <authorList>
            <person name="Reynolds N.K."/>
            <person name="Stajich J.E."/>
            <person name="Barry K."/>
            <person name="Grigoriev I.V."/>
            <person name="Crous P."/>
            <person name="Smith M.E."/>
        </authorList>
    </citation>
    <scope>NUCLEOTIDE SEQUENCE</scope>
    <source>
        <strain evidence="1">NRRL 1566</strain>
    </source>
</reference>
<dbReference type="AlphaFoldDB" id="A0A9W8IDL0"/>
<gene>
    <name evidence="1" type="ORF">IWW36_002362</name>
</gene>
<evidence type="ECO:0000313" key="2">
    <source>
        <dbReference type="Proteomes" id="UP001139887"/>
    </source>
</evidence>
<dbReference type="Proteomes" id="UP001139887">
    <property type="component" value="Unassembled WGS sequence"/>
</dbReference>
<accession>A0A9W8IDL0</accession>
<protein>
    <submittedName>
        <fullName evidence="1">Uncharacterized protein</fullName>
    </submittedName>
</protein>
<proteinExistence type="predicted"/>
<dbReference type="OrthoDB" id="5579142at2759"/>
<comment type="caution">
    <text evidence="1">The sequence shown here is derived from an EMBL/GenBank/DDBJ whole genome shotgun (WGS) entry which is preliminary data.</text>
</comment>
<name>A0A9W8IDL0_9FUNG</name>
<organism evidence="1 2">
    <name type="scientific">Coemansia brasiliensis</name>
    <dbReference type="NCBI Taxonomy" id="2650707"/>
    <lineage>
        <taxon>Eukaryota</taxon>
        <taxon>Fungi</taxon>
        <taxon>Fungi incertae sedis</taxon>
        <taxon>Zoopagomycota</taxon>
        <taxon>Kickxellomycotina</taxon>
        <taxon>Kickxellomycetes</taxon>
        <taxon>Kickxellales</taxon>
        <taxon>Kickxellaceae</taxon>
        <taxon>Coemansia</taxon>
    </lineage>
</organism>